<dbReference type="InterPro" id="IPR035979">
    <property type="entry name" value="RBD_domain_sf"/>
</dbReference>
<organism evidence="2 3">
    <name type="scientific">Serendipita vermifera MAFF 305830</name>
    <dbReference type="NCBI Taxonomy" id="933852"/>
    <lineage>
        <taxon>Eukaryota</taxon>
        <taxon>Fungi</taxon>
        <taxon>Dikarya</taxon>
        <taxon>Basidiomycota</taxon>
        <taxon>Agaricomycotina</taxon>
        <taxon>Agaricomycetes</taxon>
        <taxon>Sebacinales</taxon>
        <taxon>Serendipitaceae</taxon>
        <taxon>Serendipita</taxon>
    </lineage>
</organism>
<evidence type="ECO:0000256" key="1">
    <source>
        <dbReference type="SAM" id="MobiDB-lite"/>
    </source>
</evidence>
<name>A0A0C2WAZ6_SERVB</name>
<protein>
    <recommendedName>
        <fullName evidence="4">RRM domain-containing protein</fullName>
    </recommendedName>
</protein>
<dbReference type="GO" id="GO:0003676">
    <property type="term" value="F:nucleic acid binding"/>
    <property type="evidence" value="ECO:0007669"/>
    <property type="project" value="InterPro"/>
</dbReference>
<evidence type="ECO:0008006" key="4">
    <source>
        <dbReference type="Google" id="ProtNLM"/>
    </source>
</evidence>
<reference evidence="2 3" key="1">
    <citation type="submission" date="2014-04" db="EMBL/GenBank/DDBJ databases">
        <authorList>
            <consortium name="DOE Joint Genome Institute"/>
            <person name="Kuo A."/>
            <person name="Zuccaro A."/>
            <person name="Kohler A."/>
            <person name="Nagy L.G."/>
            <person name="Floudas D."/>
            <person name="Copeland A."/>
            <person name="Barry K.W."/>
            <person name="Cichocki N."/>
            <person name="Veneault-Fourrey C."/>
            <person name="LaButti K."/>
            <person name="Lindquist E.A."/>
            <person name="Lipzen A."/>
            <person name="Lundell T."/>
            <person name="Morin E."/>
            <person name="Murat C."/>
            <person name="Sun H."/>
            <person name="Tunlid A."/>
            <person name="Henrissat B."/>
            <person name="Grigoriev I.V."/>
            <person name="Hibbett D.S."/>
            <person name="Martin F."/>
            <person name="Nordberg H.P."/>
            <person name="Cantor M.N."/>
            <person name="Hua S.X."/>
        </authorList>
    </citation>
    <scope>NUCLEOTIDE SEQUENCE [LARGE SCALE GENOMIC DNA]</scope>
    <source>
        <strain evidence="2 3">MAFF 305830</strain>
    </source>
</reference>
<dbReference type="HOGENOM" id="CLU_809333_0_0_1"/>
<dbReference type="OrthoDB" id="439808at2759"/>
<evidence type="ECO:0000313" key="2">
    <source>
        <dbReference type="EMBL" id="KIM23578.1"/>
    </source>
</evidence>
<keyword evidence="3" id="KW-1185">Reference proteome</keyword>
<reference evidence="3" key="2">
    <citation type="submission" date="2015-01" db="EMBL/GenBank/DDBJ databases">
        <title>Evolutionary Origins and Diversification of the Mycorrhizal Mutualists.</title>
        <authorList>
            <consortium name="DOE Joint Genome Institute"/>
            <consortium name="Mycorrhizal Genomics Consortium"/>
            <person name="Kohler A."/>
            <person name="Kuo A."/>
            <person name="Nagy L.G."/>
            <person name="Floudas D."/>
            <person name="Copeland A."/>
            <person name="Barry K.W."/>
            <person name="Cichocki N."/>
            <person name="Veneault-Fourrey C."/>
            <person name="LaButti K."/>
            <person name="Lindquist E.A."/>
            <person name="Lipzen A."/>
            <person name="Lundell T."/>
            <person name="Morin E."/>
            <person name="Murat C."/>
            <person name="Riley R."/>
            <person name="Ohm R."/>
            <person name="Sun H."/>
            <person name="Tunlid A."/>
            <person name="Henrissat B."/>
            <person name="Grigoriev I.V."/>
            <person name="Hibbett D.S."/>
            <person name="Martin F."/>
        </authorList>
    </citation>
    <scope>NUCLEOTIDE SEQUENCE [LARGE SCALE GENOMIC DNA]</scope>
    <source>
        <strain evidence="3">MAFF 305830</strain>
    </source>
</reference>
<dbReference type="Proteomes" id="UP000054097">
    <property type="component" value="Unassembled WGS sequence"/>
</dbReference>
<dbReference type="AlphaFoldDB" id="A0A0C2WAZ6"/>
<accession>A0A0C2WAZ6</accession>
<feature type="region of interest" description="Disordered" evidence="1">
    <location>
        <begin position="119"/>
        <end position="148"/>
    </location>
</feature>
<dbReference type="EMBL" id="KN824335">
    <property type="protein sequence ID" value="KIM23578.1"/>
    <property type="molecule type" value="Genomic_DNA"/>
</dbReference>
<proteinExistence type="predicted"/>
<dbReference type="CDD" id="cd00590">
    <property type="entry name" value="RRM_SF"/>
    <property type="match status" value="1"/>
</dbReference>
<dbReference type="SUPFAM" id="SSF54928">
    <property type="entry name" value="RNA-binding domain, RBD"/>
    <property type="match status" value="1"/>
</dbReference>
<sequence>MLSGLSKRRIPIVKSSKPVVHSYRRFLASTPIRSAKPGIVANKPHYFAEGDTLGNDPNLSNSALRPAGEHFWAESEIQLPKKRIQLKRAAGDKLRRSDENKQFIPLGTPQNTRNTWEKYPAERTPSKRARSSNTDLGIQQRNGLSRNSSAKNMSVRHQEGAIVAHASQFLIIRDFKGVRSDLVKAVSSYMAAQLYLVPTRIDEKKARIDVLIKFATQDDAVNARSLLERLKTSLVQEPLTVEMIDETQYLSVLNPPKPTPSMERLVIQSEQKNDQKYRGLSLQTLRASSTLWIGNVPAELLEDKREIVAKFSKYGQVIDVKIRKSIFSPGLTMSEITYSGQAE</sequence>
<feature type="compositionally biased region" description="Polar residues" evidence="1">
    <location>
        <begin position="131"/>
        <end position="148"/>
    </location>
</feature>
<evidence type="ECO:0000313" key="3">
    <source>
        <dbReference type="Proteomes" id="UP000054097"/>
    </source>
</evidence>
<gene>
    <name evidence="2" type="ORF">M408DRAFT_253604</name>
</gene>